<organism evidence="3 4">
    <name type="scientific">Lactarius akahatsu</name>
    <dbReference type="NCBI Taxonomy" id="416441"/>
    <lineage>
        <taxon>Eukaryota</taxon>
        <taxon>Fungi</taxon>
        <taxon>Dikarya</taxon>
        <taxon>Basidiomycota</taxon>
        <taxon>Agaricomycotina</taxon>
        <taxon>Agaricomycetes</taxon>
        <taxon>Russulales</taxon>
        <taxon>Russulaceae</taxon>
        <taxon>Lactarius</taxon>
    </lineage>
</organism>
<reference evidence="3" key="1">
    <citation type="submission" date="2022-01" db="EMBL/GenBank/DDBJ databases">
        <title>Comparative genomics reveals a dynamic genome evolution in the ectomycorrhizal milk-cap (Lactarius) mushrooms.</title>
        <authorList>
            <consortium name="DOE Joint Genome Institute"/>
            <person name="Lebreton A."/>
            <person name="Tang N."/>
            <person name="Kuo A."/>
            <person name="LaButti K."/>
            <person name="Drula E."/>
            <person name="Barry K."/>
            <person name="Clum A."/>
            <person name="Lipzen A."/>
            <person name="Mousain D."/>
            <person name="Ng V."/>
            <person name="Wang R."/>
            <person name="Wang X."/>
            <person name="Dai Y."/>
            <person name="Henrissat B."/>
            <person name="Grigoriev I.V."/>
            <person name="Guerin-Laguette A."/>
            <person name="Yu F."/>
            <person name="Martin F.M."/>
        </authorList>
    </citation>
    <scope>NUCLEOTIDE SEQUENCE</scope>
    <source>
        <strain evidence="3">QP</strain>
    </source>
</reference>
<gene>
    <name evidence="3" type="ORF">EDB92DRAFT_1972670</name>
</gene>
<feature type="region of interest" description="Disordered" evidence="2">
    <location>
        <begin position="318"/>
        <end position="338"/>
    </location>
</feature>
<dbReference type="Proteomes" id="UP001201163">
    <property type="component" value="Unassembled WGS sequence"/>
</dbReference>
<sequence>MAAIPRIIVNASFPRKVVQGADLDLRPSNWNWVHCLTLPLEMLQTQQFSYRPYKWIRYAIGVVVGARGDLSTTPDPSGVAADYDADLPAGSVDLYYHTNDNEKQKMFPIDPDIFRTHVTTSVSTDWRGTFRDDVAQRDEQKCVWTEMEATFCDAVHLLAHSKTNDYISTFTHCRGRDNEDNFIEDIDSVQNGIFLVRNAHLILGTQLAFLVTSNFAMNTDDVGGPPEEKRYTAHIIRTCTGRFPSDCVPGTSFQIAESPQSPPDILFDAIYAGFVVLHFGTETMKDSTRKWKDTFYPKGAKTQREADYRAIIDERAATTEKSQEQGLDRNERHERRTRRQAHDLIDMLMAVPYILVSPDEHQEMMRQAREEAEAAEQRRVQEKVEEWIEYVNIA</sequence>
<comment type="caution">
    <text evidence="3">The sequence shown here is derived from an EMBL/GenBank/DDBJ whole genome shotgun (WGS) entry which is preliminary data.</text>
</comment>
<feature type="coiled-coil region" evidence="1">
    <location>
        <begin position="358"/>
        <end position="385"/>
    </location>
</feature>
<evidence type="ECO:0000313" key="3">
    <source>
        <dbReference type="EMBL" id="KAH8994845.1"/>
    </source>
</evidence>
<protein>
    <recommendedName>
        <fullName evidence="5">HNH nuclease domain-containing protein</fullName>
    </recommendedName>
</protein>
<proteinExistence type="predicted"/>
<evidence type="ECO:0000256" key="2">
    <source>
        <dbReference type="SAM" id="MobiDB-lite"/>
    </source>
</evidence>
<keyword evidence="1" id="KW-0175">Coiled coil</keyword>
<dbReference type="AlphaFoldDB" id="A0AAD4LMX9"/>
<accession>A0AAD4LMX9</accession>
<evidence type="ECO:0000313" key="4">
    <source>
        <dbReference type="Proteomes" id="UP001201163"/>
    </source>
</evidence>
<keyword evidence="4" id="KW-1185">Reference proteome</keyword>
<evidence type="ECO:0008006" key="5">
    <source>
        <dbReference type="Google" id="ProtNLM"/>
    </source>
</evidence>
<name>A0AAD4LMX9_9AGAM</name>
<evidence type="ECO:0000256" key="1">
    <source>
        <dbReference type="SAM" id="Coils"/>
    </source>
</evidence>
<dbReference type="EMBL" id="JAKELL010000013">
    <property type="protein sequence ID" value="KAH8994845.1"/>
    <property type="molecule type" value="Genomic_DNA"/>
</dbReference>